<evidence type="ECO:0000313" key="1">
    <source>
        <dbReference type="EMBL" id="KAA0257214.1"/>
    </source>
</evidence>
<dbReference type="EMBL" id="VFJB01000009">
    <property type="protein sequence ID" value="KAA0257214.1"/>
    <property type="molecule type" value="Genomic_DNA"/>
</dbReference>
<gene>
    <name evidence="1" type="ORF">FHQ18_11660</name>
</gene>
<dbReference type="OrthoDB" id="8913657at2"/>
<accession>A0A5A8F3Y9</accession>
<sequence length="45" mass="5032">MRKVAFVFKFPPSEIKELTLNELEIWRGAADEIMADIASFSGGDT</sequence>
<dbReference type="AlphaFoldDB" id="A0A5A8F3Y9"/>
<reference evidence="1 2" key="1">
    <citation type="submission" date="2019-06" db="EMBL/GenBank/DDBJ databases">
        <title>Genomic insights into carbon and energy metabolism of Deferribacter autotrophicus revealed new metabolic traits in the phylum Deferribacteres.</title>
        <authorList>
            <person name="Slobodkin A.I."/>
            <person name="Slobodkina G.B."/>
            <person name="Allioux M."/>
            <person name="Alain K."/>
            <person name="Jebbar M."/>
            <person name="Shadrin V."/>
            <person name="Kublanov I.V."/>
            <person name="Toshchakov S.V."/>
            <person name="Bonch-Osmolovskaya E.A."/>
        </authorList>
    </citation>
    <scope>NUCLEOTIDE SEQUENCE [LARGE SCALE GENOMIC DNA]</scope>
    <source>
        <strain evidence="1 2">SL50</strain>
    </source>
</reference>
<comment type="caution">
    <text evidence="1">The sequence shown here is derived from an EMBL/GenBank/DDBJ whole genome shotgun (WGS) entry which is preliminary data.</text>
</comment>
<name>A0A5A8F3Y9_9BACT</name>
<dbReference type="Proteomes" id="UP000322876">
    <property type="component" value="Unassembled WGS sequence"/>
</dbReference>
<keyword evidence="2" id="KW-1185">Reference proteome</keyword>
<protein>
    <submittedName>
        <fullName evidence="1">GpE family phage tail protein</fullName>
    </submittedName>
</protein>
<organism evidence="1 2">
    <name type="scientific">Deferribacter autotrophicus</name>
    <dbReference type="NCBI Taxonomy" id="500465"/>
    <lineage>
        <taxon>Bacteria</taxon>
        <taxon>Pseudomonadati</taxon>
        <taxon>Deferribacterota</taxon>
        <taxon>Deferribacteres</taxon>
        <taxon>Deferribacterales</taxon>
        <taxon>Deferribacteraceae</taxon>
        <taxon>Deferribacter</taxon>
    </lineage>
</organism>
<proteinExistence type="predicted"/>
<evidence type="ECO:0000313" key="2">
    <source>
        <dbReference type="Proteomes" id="UP000322876"/>
    </source>
</evidence>